<feature type="domain" description="Extradiol ring-cleavage dioxygenase class III enzyme subunit B" evidence="6">
    <location>
        <begin position="33"/>
        <end position="230"/>
    </location>
</feature>
<dbReference type="PANTHER" id="PTHR30096">
    <property type="entry name" value="4,5-DOPA DIOXYGENASE EXTRADIOL-LIKE PROTEIN"/>
    <property type="match status" value="1"/>
</dbReference>
<comment type="similarity">
    <text evidence="2">Belongs to the DODA-type extradiol aromatic ring-opening dioxygenase family.</text>
</comment>
<dbReference type="KEGG" id="nva:G3M78_08330"/>
<proteinExistence type="inferred from homology"/>
<dbReference type="PANTHER" id="PTHR30096:SF0">
    <property type="entry name" value="4,5-DOPA DIOXYGENASE EXTRADIOL-LIKE PROTEIN"/>
    <property type="match status" value="1"/>
</dbReference>
<evidence type="ECO:0000256" key="5">
    <source>
        <dbReference type="ARBA" id="ARBA00023002"/>
    </source>
</evidence>
<keyword evidence="5 7" id="KW-0560">Oxidoreductase</keyword>
<dbReference type="SUPFAM" id="SSF53213">
    <property type="entry name" value="LigB-like"/>
    <property type="match status" value="1"/>
</dbReference>
<dbReference type="Pfam" id="PF02900">
    <property type="entry name" value="LigB"/>
    <property type="match status" value="1"/>
</dbReference>
<dbReference type="EC" id="1.13.11.29" evidence="7"/>
<evidence type="ECO:0000256" key="2">
    <source>
        <dbReference type="ARBA" id="ARBA00007581"/>
    </source>
</evidence>
<evidence type="ECO:0000256" key="1">
    <source>
        <dbReference type="ARBA" id="ARBA00001947"/>
    </source>
</evidence>
<keyword evidence="4" id="KW-0862">Zinc</keyword>
<dbReference type="GO" id="GO:0008270">
    <property type="term" value="F:zinc ion binding"/>
    <property type="evidence" value="ECO:0007669"/>
    <property type="project" value="InterPro"/>
</dbReference>
<dbReference type="InterPro" id="IPR004183">
    <property type="entry name" value="Xdiol_dOase_suB"/>
</dbReference>
<dbReference type="InterPro" id="IPR014436">
    <property type="entry name" value="Extradiol_dOase_DODA"/>
</dbReference>
<organism evidence="7 8">
    <name type="scientific">Candidatus Nitrohelix vancouverensis</name>
    <dbReference type="NCBI Taxonomy" id="2705534"/>
    <lineage>
        <taxon>Bacteria</taxon>
        <taxon>Pseudomonadati</taxon>
        <taxon>Nitrospinota/Tectimicrobiota group</taxon>
        <taxon>Nitrospinota</taxon>
        <taxon>Nitrospinia</taxon>
        <taxon>Nitrospinales</taxon>
        <taxon>Nitrospinaceae</taxon>
        <taxon>Candidatus Nitrohelix</taxon>
    </lineage>
</organism>
<dbReference type="AlphaFoldDB" id="A0A7T0C5C7"/>
<dbReference type="GO" id="GO:0050297">
    <property type="term" value="F:stizolobate synthase activity"/>
    <property type="evidence" value="ECO:0007669"/>
    <property type="project" value="UniProtKB-EC"/>
</dbReference>
<sequence length="258" mass="28725">MPVLFLGHGSPMNVIEDNLYTKSWNLLGNSLPKPRALLLISAHWETHGTYVTAMEEPPTIHDFGAFPQALFDVQYPAQGDPELARRIQSLVSTTRICLDYNWGLDHGSWGLLTRMFPDANIPVLQLSLNRDLSPQAHYQIGQELKSLRDEGVLVIGSGNIVHNLKHFSFNADDAPLEWAVEFDETIKQFLLKGDHQSILEFESLGEIARLAAPTPEHFIPLIYIIAMQEQGERITFPVEGIASQSASMRGVLVGCPSV</sequence>
<evidence type="ECO:0000256" key="3">
    <source>
        <dbReference type="ARBA" id="ARBA00022723"/>
    </source>
</evidence>
<dbReference type="Proteomes" id="UP000594464">
    <property type="component" value="Chromosome"/>
</dbReference>
<gene>
    <name evidence="7" type="primary">ygiD</name>
    <name evidence="7" type="ORF">G3M78_08330</name>
</gene>
<accession>A0A7T0C5C7</accession>
<dbReference type="Gene3D" id="3.40.830.10">
    <property type="entry name" value="LigB-like"/>
    <property type="match status" value="1"/>
</dbReference>
<dbReference type="EMBL" id="CP048620">
    <property type="protein sequence ID" value="QPJ66808.1"/>
    <property type="molecule type" value="Genomic_DNA"/>
</dbReference>
<evidence type="ECO:0000313" key="7">
    <source>
        <dbReference type="EMBL" id="QPJ66808.1"/>
    </source>
</evidence>
<dbReference type="GO" id="GO:0008198">
    <property type="term" value="F:ferrous iron binding"/>
    <property type="evidence" value="ECO:0007669"/>
    <property type="project" value="InterPro"/>
</dbReference>
<keyword evidence="7" id="KW-0223">Dioxygenase</keyword>
<reference evidence="8" key="1">
    <citation type="submission" date="2020-02" db="EMBL/GenBank/DDBJ databases">
        <title>Genomic and physiological characterization of two novel Nitrospinaceae genera.</title>
        <authorList>
            <person name="Mueller A.J."/>
            <person name="Jung M.-Y."/>
            <person name="Strachan C.R."/>
            <person name="Herbold C.W."/>
            <person name="Kirkegaard R.H."/>
            <person name="Daims H."/>
        </authorList>
    </citation>
    <scope>NUCLEOTIDE SEQUENCE [LARGE SCALE GENOMIC DNA]</scope>
</reference>
<protein>
    <submittedName>
        <fullName evidence="7">4,5-DOPA dioxygenase extradiol</fullName>
        <ecNumber evidence="7">1.13.11.29</ecNumber>
    </submittedName>
</protein>
<evidence type="ECO:0000259" key="6">
    <source>
        <dbReference type="Pfam" id="PF02900"/>
    </source>
</evidence>
<evidence type="ECO:0000256" key="4">
    <source>
        <dbReference type="ARBA" id="ARBA00022833"/>
    </source>
</evidence>
<comment type="cofactor">
    <cofactor evidence="1">
        <name>Zn(2+)</name>
        <dbReference type="ChEBI" id="CHEBI:29105"/>
    </cofactor>
</comment>
<evidence type="ECO:0000313" key="8">
    <source>
        <dbReference type="Proteomes" id="UP000594464"/>
    </source>
</evidence>
<keyword evidence="3" id="KW-0479">Metal-binding</keyword>
<name>A0A7T0C5C7_9BACT</name>
<dbReference type="CDD" id="cd07363">
    <property type="entry name" value="45_DOPA_Dioxygenase"/>
    <property type="match status" value="1"/>
</dbReference>
<dbReference type="PIRSF" id="PIRSF006157">
    <property type="entry name" value="Doxgns_DODA"/>
    <property type="match status" value="1"/>
</dbReference>
<dbReference type="NCBIfam" id="NF007914">
    <property type="entry name" value="PRK10628.1"/>
    <property type="match status" value="1"/>
</dbReference>